<reference evidence="1" key="1">
    <citation type="submission" date="2014-09" db="EMBL/GenBank/DDBJ databases">
        <authorList>
            <person name="Magalhaes I.L.F."/>
            <person name="Oliveira U."/>
            <person name="Santos F.R."/>
            <person name="Vidigal T.H.D.A."/>
            <person name="Brescovit A.D."/>
            <person name="Santos A.J."/>
        </authorList>
    </citation>
    <scope>NUCLEOTIDE SEQUENCE</scope>
    <source>
        <tissue evidence="1">Shoot tissue taken approximately 20 cm above the soil surface</tissue>
    </source>
</reference>
<dbReference type="EMBL" id="GBRH01185710">
    <property type="protein sequence ID" value="JAE12186.1"/>
    <property type="molecule type" value="Transcribed_RNA"/>
</dbReference>
<sequence>MLVKSRTRQYQSTWT</sequence>
<name>A0A0A9FPF3_ARUDO</name>
<accession>A0A0A9FPF3</accession>
<evidence type="ECO:0000313" key="1">
    <source>
        <dbReference type="EMBL" id="JAE12186.1"/>
    </source>
</evidence>
<protein>
    <submittedName>
        <fullName evidence="1">Uncharacterized protein</fullName>
    </submittedName>
</protein>
<reference evidence="1" key="2">
    <citation type="journal article" date="2015" name="Data Brief">
        <title>Shoot transcriptome of the giant reed, Arundo donax.</title>
        <authorList>
            <person name="Barrero R.A."/>
            <person name="Guerrero F.D."/>
            <person name="Moolhuijzen P."/>
            <person name="Goolsby J.A."/>
            <person name="Tidwell J."/>
            <person name="Bellgard S.E."/>
            <person name="Bellgard M.I."/>
        </authorList>
    </citation>
    <scope>NUCLEOTIDE SEQUENCE</scope>
    <source>
        <tissue evidence="1">Shoot tissue taken approximately 20 cm above the soil surface</tissue>
    </source>
</reference>
<organism evidence="1">
    <name type="scientific">Arundo donax</name>
    <name type="common">Giant reed</name>
    <name type="synonym">Donax arundinaceus</name>
    <dbReference type="NCBI Taxonomy" id="35708"/>
    <lineage>
        <taxon>Eukaryota</taxon>
        <taxon>Viridiplantae</taxon>
        <taxon>Streptophyta</taxon>
        <taxon>Embryophyta</taxon>
        <taxon>Tracheophyta</taxon>
        <taxon>Spermatophyta</taxon>
        <taxon>Magnoliopsida</taxon>
        <taxon>Liliopsida</taxon>
        <taxon>Poales</taxon>
        <taxon>Poaceae</taxon>
        <taxon>PACMAD clade</taxon>
        <taxon>Arundinoideae</taxon>
        <taxon>Arundineae</taxon>
        <taxon>Arundo</taxon>
    </lineage>
</organism>
<proteinExistence type="predicted"/>